<reference evidence="4 5" key="1">
    <citation type="journal article" date="2020" name="ISME J.">
        <title>Comparative genomics reveals insights into cyanobacterial evolution and habitat adaptation.</title>
        <authorList>
            <person name="Chen M.Y."/>
            <person name="Teng W.K."/>
            <person name="Zhao L."/>
            <person name="Hu C.X."/>
            <person name="Zhou Y.K."/>
            <person name="Han B.P."/>
            <person name="Song L.R."/>
            <person name="Shu W.S."/>
        </authorList>
    </citation>
    <scope>NUCLEOTIDE SEQUENCE [LARGE SCALE GENOMIC DNA]</scope>
    <source>
        <strain evidence="4 5">FACHB-159</strain>
    </source>
</reference>
<dbReference type="EMBL" id="JACJTU010000004">
    <property type="protein sequence ID" value="MBD2733410.1"/>
    <property type="molecule type" value="Genomic_DNA"/>
</dbReference>
<feature type="active site" description="Proton donor" evidence="2">
    <location>
        <position position="214"/>
    </location>
</feature>
<keyword evidence="2" id="KW-0132">Cell division</keyword>
<dbReference type="Proteomes" id="UP000637383">
    <property type="component" value="Unassembled WGS sequence"/>
</dbReference>
<dbReference type="PANTHER" id="PTHR21071:SF4">
    <property type="entry name" value="UDP-N-ACETYLENOLPYRUVOYLGLUCOSAMINE REDUCTASE"/>
    <property type="match status" value="1"/>
</dbReference>
<keyword evidence="2" id="KW-0573">Peptidoglycan synthesis</keyword>
<proteinExistence type="inferred from homology"/>
<name>A0ABR8K531_9NOSO</name>
<keyword evidence="2" id="KW-0274">FAD</keyword>
<dbReference type="RefSeq" id="WP_190954167.1">
    <property type="nucleotide sequence ID" value="NZ_JACJTU010000004.1"/>
</dbReference>
<accession>A0ABR8K531</accession>
<evidence type="ECO:0000259" key="3">
    <source>
        <dbReference type="PROSITE" id="PS51387"/>
    </source>
</evidence>
<gene>
    <name evidence="2" type="primary">murB</name>
    <name evidence="4" type="ORF">H6H03_05715</name>
</gene>
<keyword evidence="2" id="KW-0131">Cell cycle</keyword>
<dbReference type="InterPro" id="IPR016169">
    <property type="entry name" value="FAD-bd_PCMH_sub2"/>
</dbReference>
<dbReference type="InterPro" id="IPR006094">
    <property type="entry name" value="Oxid_FAD_bind_N"/>
</dbReference>
<comment type="pathway">
    <text evidence="2">Cell wall biogenesis; peptidoglycan biosynthesis.</text>
</comment>
<comment type="similarity">
    <text evidence="2">Belongs to the MurB family.</text>
</comment>
<keyword evidence="5" id="KW-1185">Reference proteome</keyword>
<dbReference type="InterPro" id="IPR016166">
    <property type="entry name" value="FAD-bd_PCMH"/>
</dbReference>
<dbReference type="InterPro" id="IPR003170">
    <property type="entry name" value="MurB"/>
</dbReference>
<evidence type="ECO:0000256" key="1">
    <source>
        <dbReference type="ARBA" id="ARBA00023002"/>
    </source>
</evidence>
<keyword evidence="2" id="KW-0961">Cell wall biogenesis/degradation</keyword>
<dbReference type="HAMAP" id="MF_00037">
    <property type="entry name" value="MurB"/>
    <property type="match status" value="1"/>
</dbReference>
<dbReference type="InterPro" id="IPR036635">
    <property type="entry name" value="MurB_C_sf"/>
</dbReference>
<comment type="cofactor">
    <cofactor evidence="2">
        <name>FAD</name>
        <dbReference type="ChEBI" id="CHEBI:57692"/>
    </cofactor>
</comment>
<feature type="domain" description="FAD-binding PCMH-type" evidence="3">
    <location>
        <begin position="18"/>
        <end position="187"/>
    </location>
</feature>
<dbReference type="PANTHER" id="PTHR21071">
    <property type="entry name" value="UDP-N-ACETYLENOLPYRUVOYLGLUCOSAMINE REDUCTASE"/>
    <property type="match status" value="1"/>
</dbReference>
<keyword evidence="2" id="KW-0285">Flavoprotein</keyword>
<keyword evidence="2" id="KW-0963">Cytoplasm</keyword>
<comment type="function">
    <text evidence="2">Cell wall formation.</text>
</comment>
<protein>
    <recommendedName>
        <fullName evidence="2">UDP-N-acetylenolpyruvoylglucosamine reductase</fullName>
        <ecNumber evidence="2">1.3.1.98</ecNumber>
    </recommendedName>
    <alternativeName>
        <fullName evidence="2">UDP-N-acetylmuramate dehydrogenase</fullName>
    </alternativeName>
</protein>
<evidence type="ECO:0000313" key="4">
    <source>
        <dbReference type="EMBL" id="MBD2733410.1"/>
    </source>
</evidence>
<keyword evidence="1 2" id="KW-0560">Oxidoreductase</keyword>
<dbReference type="InterPro" id="IPR036318">
    <property type="entry name" value="FAD-bd_PCMH-like_sf"/>
</dbReference>
<comment type="caution">
    <text evidence="4">The sequence shown here is derived from an EMBL/GenBank/DDBJ whole genome shotgun (WGS) entry which is preliminary data.</text>
</comment>
<dbReference type="Gene3D" id="3.30.43.10">
    <property type="entry name" value="Uridine Diphospho-n-acetylenolpyruvylglucosamine Reductase, domain 2"/>
    <property type="match status" value="1"/>
</dbReference>
<evidence type="ECO:0000256" key="2">
    <source>
        <dbReference type="HAMAP-Rule" id="MF_00037"/>
    </source>
</evidence>
<dbReference type="SUPFAM" id="SSF56194">
    <property type="entry name" value="Uridine diphospho-N-Acetylenolpyruvylglucosamine reductase, MurB, C-terminal domain"/>
    <property type="match status" value="1"/>
</dbReference>
<organism evidence="4 5">
    <name type="scientific">Nostoc paludosum FACHB-159</name>
    <dbReference type="NCBI Taxonomy" id="2692908"/>
    <lineage>
        <taxon>Bacteria</taxon>
        <taxon>Bacillati</taxon>
        <taxon>Cyanobacteriota</taxon>
        <taxon>Cyanophyceae</taxon>
        <taxon>Nostocales</taxon>
        <taxon>Nostocaceae</taxon>
        <taxon>Nostoc</taxon>
    </lineage>
</organism>
<comment type="caution">
    <text evidence="2">Lacks conserved residue(s) required for the propagation of feature annotation.</text>
</comment>
<comment type="subcellular location">
    <subcellularLocation>
        <location evidence="2">Cytoplasm</location>
    </subcellularLocation>
</comment>
<sequence length="281" mass="31764">MSNLKIESLTSNSLSHYRTQHHFQRVGELNSIDDLQEYCNWSQENKVNIYIIGNGSNTLFAKKNIQSLILKNKLPKYIKPLGENRVEVSSSVSIMEVLKYCYQNSVDSFYYLASVPATIGGALAMNAGRGRQHKCTIYDFVESVTFFENGSIKTLDNSEIVRDYRQTIFTGVHSKLILSAVFKFEPAEFTESPIVSRQHWAKEHQDNTAPNCGSVFKTANFKILSKLRGMSIGKAMFSAKTTNWILTKSQNSHAILLLIKIAQILHFVSGQKIELELIVID</sequence>
<dbReference type="PROSITE" id="PS51387">
    <property type="entry name" value="FAD_PCMH"/>
    <property type="match status" value="1"/>
</dbReference>
<dbReference type="InterPro" id="IPR016167">
    <property type="entry name" value="FAD-bd_PCMH_sub1"/>
</dbReference>
<keyword evidence="2" id="KW-0521">NADP</keyword>
<keyword evidence="2" id="KW-0133">Cell shape</keyword>
<evidence type="ECO:0000313" key="5">
    <source>
        <dbReference type="Proteomes" id="UP000637383"/>
    </source>
</evidence>
<comment type="catalytic activity">
    <reaction evidence="2">
        <text>UDP-N-acetyl-alpha-D-muramate + NADP(+) = UDP-N-acetyl-3-O-(1-carboxyvinyl)-alpha-D-glucosamine + NADPH + H(+)</text>
        <dbReference type="Rhea" id="RHEA:12248"/>
        <dbReference type="ChEBI" id="CHEBI:15378"/>
        <dbReference type="ChEBI" id="CHEBI:57783"/>
        <dbReference type="ChEBI" id="CHEBI:58349"/>
        <dbReference type="ChEBI" id="CHEBI:68483"/>
        <dbReference type="ChEBI" id="CHEBI:70757"/>
        <dbReference type="EC" id="1.3.1.98"/>
    </reaction>
</comment>
<dbReference type="EC" id="1.3.1.98" evidence="2"/>
<dbReference type="Pfam" id="PF01565">
    <property type="entry name" value="FAD_binding_4"/>
    <property type="match status" value="1"/>
</dbReference>
<feature type="active site" evidence="2">
    <location>
        <position position="165"/>
    </location>
</feature>
<dbReference type="Gene3D" id="3.30.465.10">
    <property type="match status" value="1"/>
</dbReference>
<dbReference type="SUPFAM" id="SSF56176">
    <property type="entry name" value="FAD-binding/transporter-associated domain-like"/>
    <property type="match status" value="1"/>
</dbReference>